<gene>
    <name evidence="1" type="ORF">M9H77_14937</name>
</gene>
<accession>A0ACC0BPK9</accession>
<comment type="caution">
    <text evidence="1">The sequence shown here is derived from an EMBL/GenBank/DDBJ whole genome shotgun (WGS) entry which is preliminary data.</text>
</comment>
<dbReference type="EMBL" id="CM044703">
    <property type="protein sequence ID" value="KAI5674573.1"/>
    <property type="molecule type" value="Genomic_DNA"/>
</dbReference>
<evidence type="ECO:0000313" key="2">
    <source>
        <dbReference type="Proteomes" id="UP001060085"/>
    </source>
</evidence>
<keyword evidence="2" id="KW-1185">Reference proteome</keyword>
<proteinExistence type="predicted"/>
<name>A0ACC0BPK9_CATRO</name>
<evidence type="ECO:0000313" key="1">
    <source>
        <dbReference type="EMBL" id="KAI5674573.1"/>
    </source>
</evidence>
<dbReference type="Proteomes" id="UP001060085">
    <property type="component" value="Linkage Group LG03"/>
</dbReference>
<protein>
    <submittedName>
        <fullName evidence="1">Uncharacterized protein</fullName>
    </submittedName>
</protein>
<organism evidence="1 2">
    <name type="scientific">Catharanthus roseus</name>
    <name type="common">Madagascar periwinkle</name>
    <name type="synonym">Vinca rosea</name>
    <dbReference type="NCBI Taxonomy" id="4058"/>
    <lineage>
        <taxon>Eukaryota</taxon>
        <taxon>Viridiplantae</taxon>
        <taxon>Streptophyta</taxon>
        <taxon>Embryophyta</taxon>
        <taxon>Tracheophyta</taxon>
        <taxon>Spermatophyta</taxon>
        <taxon>Magnoliopsida</taxon>
        <taxon>eudicotyledons</taxon>
        <taxon>Gunneridae</taxon>
        <taxon>Pentapetalae</taxon>
        <taxon>asterids</taxon>
        <taxon>lamiids</taxon>
        <taxon>Gentianales</taxon>
        <taxon>Apocynaceae</taxon>
        <taxon>Rauvolfioideae</taxon>
        <taxon>Vinceae</taxon>
        <taxon>Catharanthinae</taxon>
        <taxon>Catharanthus</taxon>
    </lineage>
</organism>
<reference evidence="2" key="1">
    <citation type="journal article" date="2023" name="Nat. Plants">
        <title>Single-cell RNA sequencing provides a high-resolution roadmap for understanding the multicellular compartmentation of specialized metabolism.</title>
        <authorList>
            <person name="Sun S."/>
            <person name="Shen X."/>
            <person name="Li Y."/>
            <person name="Li Y."/>
            <person name="Wang S."/>
            <person name="Li R."/>
            <person name="Zhang H."/>
            <person name="Shen G."/>
            <person name="Guo B."/>
            <person name="Wei J."/>
            <person name="Xu J."/>
            <person name="St-Pierre B."/>
            <person name="Chen S."/>
            <person name="Sun C."/>
        </authorList>
    </citation>
    <scope>NUCLEOTIDE SEQUENCE [LARGE SCALE GENOMIC DNA]</scope>
</reference>
<sequence length="823" mass="92023">MSLDSEKEQFLKEFGDDYGYPNAPKNIDQIRATEFKRLNDLVYLDHGGATLYSESQLEAVLKDLNCTVYGNPHSQSHCSFNTSDRVGEARRQVLNFFNASLREYACIFTSGATAALKLIGETFPWSSGSSFMYTMENHNSVLGIREYALDKGAAALAVDIEEAAEHEKSRSPKSAIRISLRDEQRRSEGLMKEEPGDVYNLFAFPSECNFSGLRFNLELVKLMKKDSDRVLEGSTRARGRWMVLIDAAKGCATGPLDLSKYKADFVVISFYKLFGYPTGLGALIVRNDAAKLLKKTYFSGGTVAASIADIDFVKRREGVEDYFEDGTISYLSIASIYHGFKILNTLTMSSISRHTASLATYVRKALLAMRHENGSRVCTIYGANSSEALIDVMGPTVSFNLLRPDGSWFGYREVEKLASLSGIQLRTGCFCNPGACAKYLGLSHSDLLSNIEAGHVCWDDRDVLHGKPTGAIRASFGYMSNFEDARKLVNFIRASFVSLPSLSSNLHALRSTVFPASEGFRRANARYFLKSISIYPIKSCMGFSLNCWPLTSTGLLHDREWLLRGTGGEILTQKKVPDMCYITTFIDLDLGILFVESPRCKEKLQIQLTSDFLLARKGEMDIHAQRYEVLGYQNEVDAWFSNAVGRPCTLLRSSGQQDYACSKPGMCRDIDRKLNFVNEAQFLLISEESVSDLNQRLRANMQKGLHGQPIQISPLRFRPNLVVSGGKAYAEDHWKSLRIGDKHFTSLGGCNRCQMINLTPEAGKVKRSSEPLSTLAGYRRVKVFNCRQPWLASLIDRLLHDFNRVIISFGVSGEDNFWHIAEV</sequence>